<feature type="region of interest" description="Disordered" evidence="1">
    <location>
        <begin position="1"/>
        <end position="76"/>
    </location>
</feature>
<evidence type="ECO:0000313" key="3">
    <source>
        <dbReference type="Proteomes" id="UP001279734"/>
    </source>
</evidence>
<reference evidence="2" key="1">
    <citation type="submission" date="2023-05" db="EMBL/GenBank/DDBJ databases">
        <title>Nepenthes gracilis genome sequencing.</title>
        <authorList>
            <person name="Fukushima K."/>
        </authorList>
    </citation>
    <scope>NUCLEOTIDE SEQUENCE</scope>
    <source>
        <strain evidence="2">SING2019-196</strain>
    </source>
</reference>
<proteinExistence type="predicted"/>
<protein>
    <submittedName>
        <fullName evidence="2">Uncharacterized protein</fullName>
    </submittedName>
</protein>
<accession>A0AAD3XEE9</accession>
<gene>
    <name evidence="2" type="ORF">Nepgr_003937</name>
</gene>
<evidence type="ECO:0000256" key="1">
    <source>
        <dbReference type="SAM" id="MobiDB-lite"/>
    </source>
</evidence>
<feature type="compositionally biased region" description="Polar residues" evidence="1">
    <location>
        <begin position="1"/>
        <end position="16"/>
    </location>
</feature>
<organism evidence="2 3">
    <name type="scientific">Nepenthes gracilis</name>
    <name type="common">Slender pitcher plant</name>
    <dbReference type="NCBI Taxonomy" id="150966"/>
    <lineage>
        <taxon>Eukaryota</taxon>
        <taxon>Viridiplantae</taxon>
        <taxon>Streptophyta</taxon>
        <taxon>Embryophyta</taxon>
        <taxon>Tracheophyta</taxon>
        <taxon>Spermatophyta</taxon>
        <taxon>Magnoliopsida</taxon>
        <taxon>eudicotyledons</taxon>
        <taxon>Gunneridae</taxon>
        <taxon>Pentapetalae</taxon>
        <taxon>Caryophyllales</taxon>
        <taxon>Nepenthaceae</taxon>
        <taxon>Nepenthes</taxon>
    </lineage>
</organism>
<dbReference type="AlphaFoldDB" id="A0AAD3XEE9"/>
<name>A0AAD3XEE9_NEPGR</name>
<comment type="caution">
    <text evidence="2">The sequence shown here is derived from an EMBL/GenBank/DDBJ whole genome shotgun (WGS) entry which is preliminary data.</text>
</comment>
<sequence length="76" mass="8654">MRNSANNSWPDTTKQTGAPVPHLQQPFFTARHQKGKSTAPAPRVLQYLRGNKRKNHQQGFRTTTMFQNPEQTSSCN</sequence>
<evidence type="ECO:0000313" key="2">
    <source>
        <dbReference type="EMBL" id="GMH02098.1"/>
    </source>
</evidence>
<dbReference type="EMBL" id="BSYO01000003">
    <property type="protein sequence ID" value="GMH02098.1"/>
    <property type="molecule type" value="Genomic_DNA"/>
</dbReference>
<feature type="compositionally biased region" description="Polar residues" evidence="1">
    <location>
        <begin position="57"/>
        <end position="76"/>
    </location>
</feature>
<keyword evidence="3" id="KW-1185">Reference proteome</keyword>
<dbReference type="Proteomes" id="UP001279734">
    <property type="component" value="Unassembled WGS sequence"/>
</dbReference>